<feature type="domain" description="Rubrerythrin diiron-binding" evidence="1">
    <location>
        <begin position="38"/>
        <end position="96"/>
    </location>
</feature>
<gene>
    <name evidence="2" type="ORF">I8J29_21530</name>
</gene>
<comment type="caution">
    <text evidence="2">The sequence shown here is derived from an EMBL/GenBank/DDBJ whole genome shotgun (WGS) entry which is preliminary data.</text>
</comment>
<proteinExistence type="predicted"/>
<dbReference type="EMBL" id="JAGGDJ010000023">
    <property type="protein sequence ID" value="MBO7746801.1"/>
    <property type="molecule type" value="Genomic_DNA"/>
</dbReference>
<dbReference type="SUPFAM" id="SSF47240">
    <property type="entry name" value="Ferritin-like"/>
    <property type="match status" value="1"/>
</dbReference>
<dbReference type="InterPro" id="IPR009078">
    <property type="entry name" value="Ferritin-like_SF"/>
</dbReference>
<evidence type="ECO:0000313" key="2">
    <source>
        <dbReference type="EMBL" id="MBO7746801.1"/>
    </source>
</evidence>
<reference evidence="2 3" key="1">
    <citation type="submission" date="2021-03" db="EMBL/GenBank/DDBJ databases">
        <title>Paenibacillus artemisicola MWE-103 whole genome sequence.</title>
        <authorList>
            <person name="Ham Y.J."/>
        </authorList>
    </citation>
    <scope>NUCLEOTIDE SEQUENCE [LARGE SCALE GENOMIC DNA]</scope>
    <source>
        <strain evidence="2 3">MWE-103</strain>
    </source>
</reference>
<sequence>MNGYPYLPPYAPSNVPPYGYWRGGHEQASYQSLQTALELVRQAVQGEREDELFYDYLISVAPSEEARTIIASIRDDERKHNRMFRKIYADFTGQAVGAGQEEAFEKPASYADGLRKAFFGELAAVERYRNIRAGLPARFYRDMVFEILTDEMKHADKYLYLMLAGQAK</sequence>
<dbReference type="CDD" id="cd00657">
    <property type="entry name" value="Ferritin_like"/>
    <property type="match status" value="1"/>
</dbReference>
<dbReference type="InterPro" id="IPR003251">
    <property type="entry name" value="Rr_diiron-bd_dom"/>
</dbReference>
<dbReference type="Gene3D" id="1.20.1260.10">
    <property type="match status" value="1"/>
</dbReference>
<dbReference type="RefSeq" id="WP_208849542.1">
    <property type="nucleotide sequence ID" value="NZ_JAGGDJ010000023.1"/>
</dbReference>
<dbReference type="Proteomes" id="UP000670947">
    <property type="component" value="Unassembled WGS sequence"/>
</dbReference>
<dbReference type="Pfam" id="PF02915">
    <property type="entry name" value="Rubrerythrin"/>
    <property type="match status" value="1"/>
</dbReference>
<name>A0ABS3WFB0_9BACL</name>
<keyword evidence="3" id="KW-1185">Reference proteome</keyword>
<accession>A0ABS3WFB0</accession>
<evidence type="ECO:0000313" key="3">
    <source>
        <dbReference type="Proteomes" id="UP000670947"/>
    </source>
</evidence>
<protein>
    <submittedName>
        <fullName evidence="2">Ferritin-like domain-containing protein</fullName>
    </submittedName>
</protein>
<evidence type="ECO:0000259" key="1">
    <source>
        <dbReference type="Pfam" id="PF02915"/>
    </source>
</evidence>
<organism evidence="2 3">
    <name type="scientific">Paenibacillus artemisiicola</name>
    <dbReference type="NCBI Taxonomy" id="1172618"/>
    <lineage>
        <taxon>Bacteria</taxon>
        <taxon>Bacillati</taxon>
        <taxon>Bacillota</taxon>
        <taxon>Bacilli</taxon>
        <taxon>Bacillales</taxon>
        <taxon>Paenibacillaceae</taxon>
        <taxon>Paenibacillus</taxon>
    </lineage>
</organism>
<dbReference type="InterPro" id="IPR012347">
    <property type="entry name" value="Ferritin-like"/>
</dbReference>